<evidence type="ECO:0000256" key="9">
    <source>
        <dbReference type="SAM" id="MobiDB-lite"/>
    </source>
</evidence>
<evidence type="ECO:0000256" key="5">
    <source>
        <dbReference type="ARBA" id="ARBA00022980"/>
    </source>
</evidence>
<keyword evidence="5 8" id="KW-0689">Ribosomal protein</keyword>
<evidence type="ECO:0000256" key="4">
    <source>
        <dbReference type="ARBA" id="ARBA00022884"/>
    </source>
</evidence>
<geneLocation type="chloroplast" evidence="10"/>
<dbReference type="PANTHER" id="PTHR10746:SF17">
    <property type="entry name" value="LARGE RIBOSOMAL SUBUNIT PROTEIN UL4C"/>
    <property type="match status" value="1"/>
</dbReference>
<dbReference type="GO" id="GO:0006412">
    <property type="term" value="P:translation"/>
    <property type="evidence" value="ECO:0007669"/>
    <property type="project" value="UniProtKB-UniRule"/>
</dbReference>
<evidence type="ECO:0000256" key="2">
    <source>
        <dbReference type="ARBA" id="ARBA00010528"/>
    </source>
</evidence>
<dbReference type="GO" id="GO:0005840">
    <property type="term" value="C:ribosome"/>
    <property type="evidence" value="ECO:0007669"/>
    <property type="project" value="UniProtKB-KW"/>
</dbReference>
<keyword evidence="10" id="KW-0934">Plastid</keyword>
<dbReference type="RefSeq" id="YP_009315179.1">
    <property type="nucleotide sequence ID" value="NC_031665.1"/>
</dbReference>
<evidence type="ECO:0000256" key="3">
    <source>
        <dbReference type="ARBA" id="ARBA00022730"/>
    </source>
</evidence>
<evidence type="ECO:0000256" key="8">
    <source>
        <dbReference type="HAMAP-Rule" id="MF_01328"/>
    </source>
</evidence>
<dbReference type="SUPFAM" id="SSF52166">
    <property type="entry name" value="Ribosomal protein L4"/>
    <property type="match status" value="1"/>
</dbReference>
<comment type="subcellular location">
    <subcellularLocation>
        <location evidence="8">Plastid</location>
        <location evidence="8">Chloroplast</location>
    </subcellularLocation>
</comment>
<dbReference type="PANTHER" id="PTHR10746">
    <property type="entry name" value="50S RIBOSOMAL PROTEIN L4"/>
    <property type="match status" value="1"/>
</dbReference>
<keyword evidence="4 8" id="KW-0694">RNA-binding</keyword>
<dbReference type="GO" id="GO:0019843">
    <property type="term" value="F:rRNA binding"/>
    <property type="evidence" value="ECO:0007669"/>
    <property type="project" value="UniProtKB-UniRule"/>
</dbReference>
<comment type="subunit">
    <text evidence="8">Part of the 50S ribosomal subunit.</text>
</comment>
<dbReference type="NCBIfam" id="TIGR03953">
    <property type="entry name" value="rplD_bact"/>
    <property type="match status" value="1"/>
</dbReference>
<dbReference type="GO" id="GO:0003735">
    <property type="term" value="F:structural constituent of ribosome"/>
    <property type="evidence" value="ECO:0007669"/>
    <property type="project" value="InterPro"/>
</dbReference>
<sequence>MSIKKTLSYNIYRKNHKTEDQRKVELHISSDNPVYTVHRSLIKQIAAKRQGTASTKTRSEVRGGGKKPWKQKGTGKARAGSIRSPLWRGGGVVFGPKPKTYKLKLNNKEKQLALRNLIYDKIDSTILINEDELNLHIPKTKEVLNKLLSLGIQQNHRTLIIVDKKLTNLYLGTRNLCCVELIQANHLNIRSILNAQYIILTEQSLKTINKTYNA</sequence>
<reference evidence="10" key="2">
    <citation type="submission" date="2016-10" db="EMBL/GenBank/DDBJ databases">
        <authorList>
            <person name="de Groot N.N."/>
        </authorList>
    </citation>
    <scope>NUCLEOTIDE SEQUENCE</scope>
    <source>
        <strain evidence="10">J.0604</strain>
    </source>
</reference>
<proteinExistence type="inferred from homology"/>
<dbReference type="AlphaFoldDB" id="A0A1G4NYD6"/>
<dbReference type="Pfam" id="PF00573">
    <property type="entry name" value="Ribosomal_L4"/>
    <property type="match status" value="1"/>
</dbReference>
<accession>A0A1G4NYD6</accession>
<organism evidence="10">
    <name type="scientific">Titanophycus setchellii</name>
    <dbReference type="NCBI Taxonomy" id="940129"/>
    <lineage>
        <taxon>Eukaryota</taxon>
        <taxon>Rhodophyta</taxon>
        <taxon>Florideophyceae</taxon>
        <taxon>Nemaliophycidae</taxon>
        <taxon>Nemaliales</taxon>
        <taxon>Liagoraceae</taxon>
        <taxon>Titanophycus</taxon>
    </lineage>
</organism>
<evidence type="ECO:0000256" key="1">
    <source>
        <dbReference type="ARBA" id="ARBA00004083"/>
    </source>
</evidence>
<evidence type="ECO:0000256" key="6">
    <source>
        <dbReference type="ARBA" id="ARBA00023274"/>
    </source>
</evidence>
<comment type="function">
    <text evidence="1 8">Probably binds the 23S rRNA.</text>
</comment>
<evidence type="ECO:0000313" key="10">
    <source>
        <dbReference type="EMBL" id="SCW23634.1"/>
    </source>
</evidence>
<protein>
    <recommendedName>
        <fullName evidence="7 8">Large ribosomal subunit protein uL4c</fullName>
    </recommendedName>
</protein>
<dbReference type="EMBL" id="LT622874">
    <property type="protein sequence ID" value="SCW23634.1"/>
    <property type="molecule type" value="Genomic_DNA"/>
</dbReference>
<keyword evidence="3 8" id="KW-0699">rRNA-binding</keyword>
<dbReference type="GeneID" id="29999520"/>
<feature type="region of interest" description="Disordered" evidence="9">
    <location>
        <begin position="47"/>
        <end position="81"/>
    </location>
</feature>
<dbReference type="HAMAP" id="MF_01328_B">
    <property type="entry name" value="Ribosomal_uL4_B"/>
    <property type="match status" value="1"/>
</dbReference>
<dbReference type="InterPro" id="IPR002136">
    <property type="entry name" value="Ribosomal_uL4"/>
</dbReference>
<evidence type="ECO:0000256" key="7">
    <source>
        <dbReference type="ARBA" id="ARBA00035208"/>
    </source>
</evidence>
<gene>
    <name evidence="8 10" type="primary">rpl4</name>
    <name evidence="10" type="ORF">J0604_162</name>
</gene>
<feature type="compositionally biased region" description="Basic residues" evidence="9">
    <location>
        <begin position="64"/>
        <end position="75"/>
    </location>
</feature>
<comment type="similarity">
    <text evidence="2 8">Belongs to the universal ribosomal protein uL4 family.</text>
</comment>
<dbReference type="GO" id="GO:1990904">
    <property type="term" value="C:ribonucleoprotein complex"/>
    <property type="evidence" value="ECO:0007669"/>
    <property type="project" value="UniProtKB-KW"/>
</dbReference>
<keyword evidence="6 8" id="KW-0687">Ribonucleoprotein</keyword>
<reference evidence="10" key="1">
    <citation type="submission" date="2016-10" db="EMBL/GenBank/DDBJ databases">
        <title>Chloroplast genomes as a tool to resolve red algal phylogenies: a case study in the Nemaliales.</title>
        <authorList>
            <person name="Costa J.F."/>
            <person name="Lin S.M."/>
            <person name="Macaya E.C."/>
            <person name="Fernandez-Garcia C."/>
            <person name="Verbruggen H."/>
        </authorList>
    </citation>
    <scope>NUCLEOTIDE SEQUENCE</scope>
    <source>
        <strain evidence="10">J.0604</strain>
    </source>
</reference>
<name>A0A1G4NYD6_9FLOR</name>
<dbReference type="Gene3D" id="3.40.1370.10">
    <property type="match status" value="1"/>
</dbReference>
<keyword evidence="10" id="KW-0150">Chloroplast</keyword>
<dbReference type="InterPro" id="IPR013005">
    <property type="entry name" value="Ribosomal_uL4-like"/>
</dbReference>
<dbReference type="GO" id="GO:0009507">
    <property type="term" value="C:chloroplast"/>
    <property type="evidence" value="ECO:0007669"/>
    <property type="project" value="UniProtKB-SubCell"/>
</dbReference>
<dbReference type="InterPro" id="IPR023574">
    <property type="entry name" value="Ribosomal_uL4_dom_sf"/>
</dbReference>